<gene>
    <name evidence="2" type="ORF">WN48_08362</name>
</gene>
<feature type="signal peptide" evidence="1">
    <location>
        <begin position="1"/>
        <end position="18"/>
    </location>
</feature>
<proteinExistence type="predicted"/>
<reference evidence="2 3" key="1">
    <citation type="submission" date="2015-07" db="EMBL/GenBank/DDBJ databases">
        <title>The genome of Eufriesea mexicana.</title>
        <authorList>
            <person name="Pan H."/>
            <person name="Kapheim K."/>
        </authorList>
    </citation>
    <scope>NUCLEOTIDE SEQUENCE [LARGE SCALE GENOMIC DNA]</scope>
    <source>
        <strain evidence="2">0111107269</strain>
        <tissue evidence="2">Whole body</tissue>
    </source>
</reference>
<accession>A0A310S7V2</accession>
<organism evidence="2 3">
    <name type="scientific">Eufriesea mexicana</name>
    <dbReference type="NCBI Taxonomy" id="516756"/>
    <lineage>
        <taxon>Eukaryota</taxon>
        <taxon>Metazoa</taxon>
        <taxon>Ecdysozoa</taxon>
        <taxon>Arthropoda</taxon>
        <taxon>Hexapoda</taxon>
        <taxon>Insecta</taxon>
        <taxon>Pterygota</taxon>
        <taxon>Neoptera</taxon>
        <taxon>Endopterygota</taxon>
        <taxon>Hymenoptera</taxon>
        <taxon>Apocrita</taxon>
        <taxon>Aculeata</taxon>
        <taxon>Apoidea</taxon>
        <taxon>Anthophila</taxon>
        <taxon>Apidae</taxon>
        <taxon>Eufriesea</taxon>
    </lineage>
</organism>
<keyword evidence="1" id="KW-0732">Signal</keyword>
<dbReference type="EMBL" id="KQ765161">
    <property type="protein sequence ID" value="OAD54129.1"/>
    <property type="molecule type" value="Genomic_DNA"/>
</dbReference>
<evidence type="ECO:0000256" key="1">
    <source>
        <dbReference type="SAM" id="SignalP"/>
    </source>
</evidence>
<evidence type="ECO:0000313" key="2">
    <source>
        <dbReference type="EMBL" id="OAD54129.1"/>
    </source>
</evidence>
<dbReference type="AlphaFoldDB" id="A0A310S7V2"/>
<sequence>MKGWKGFLVDCWLFVVDKELFWVVIDVLGGRMQTDLNGGPGLAVVAGDVLALRGTGLAAAETWALLCQAAQALQDLFLSMIFILGIVESCKRSYTTTSLRGRGSSTTVFG</sequence>
<keyword evidence="3" id="KW-1185">Reference proteome</keyword>
<evidence type="ECO:0000313" key="3">
    <source>
        <dbReference type="Proteomes" id="UP000250275"/>
    </source>
</evidence>
<name>A0A310S7V2_9HYME</name>
<protein>
    <submittedName>
        <fullName evidence="2">Uncharacterized protein</fullName>
    </submittedName>
</protein>
<dbReference type="Proteomes" id="UP000250275">
    <property type="component" value="Unassembled WGS sequence"/>
</dbReference>
<feature type="chain" id="PRO_5016411726" evidence="1">
    <location>
        <begin position="19"/>
        <end position="110"/>
    </location>
</feature>